<evidence type="ECO:0000256" key="1">
    <source>
        <dbReference type="SAM" id="MobiDB-lite"/>
    </source>
</evidence>
<feature type="compositionally biased region" description="Low complexity" evidence="1">
    <location>
        <begin position="43"/>
        <end position="52"/>
    </location>
</feature>
<dbReference type="PANTHER" id="PTHR35564">
    <property type="match status" value="1"/>
</dbReference>
<dbReference type="NCBIfam" id="TIGR03347">
    <property type="entry name" value="VI_chp_1"/>
    <property type="match status" value="1"/>
</dbReference>
<dbReference type="Proteomes" id="UP001196870">
    <property type="component" value="Unassembled WGS sequence"/>
</dbReference>
<accession>A0ABS5F5P5</accession>
<evidence type="ECO:0000313" key="3">
    <source>
        <dbReference type="Proteomes" id="UP001196870"/>
    </source>
</evidence>
<protein>
    <submittedName>
        <fullName evidence="2">Type VI secretion system baseplate subunit TssG</fullName>
    </submittedName>
</protein>
<name>A0ABS5F5P5_9PROT</name>
<evidence type="ECO:0000313" key="2">
    <source>
        <dbReference type="EMBL" id="MBR0667893.1"/>
    </source>
</evidence>
<organism evidence="2 3">
    <name type="scientific">Plastoroseomonas hellenica</name>
    <dbReference type="NCBI Taxonomy" id="2687306"/>
    <lineage>
        <taxon>Bacteria</taxon>
        <taxon>Pseudomonadati</taxon>
        <taxon>Pseudomonadota</taxon>
        <taxon>Alphaproteobacteria</taxon>
        <taxon>Acetobacterales</taxon>
        <taxon>Acetobacteraceae</taxon>
        <taxon>Plastoroseomonas</taxon>
    </lineage>
</organism>
<dbReference type="RefSeq" id="WP_211855671.1">
    <property type="nucleotide sequence ID" value="NZ_JAAGBB010000043.1"/>
</dbReference>
<dbReference type="Pfam" id="PF06996">
    <property type="entry name" value="T6SS_TssG"/>
    <property type="match status" value="1"/>
</dbReference>
<gene>
    <name evidence="2" type="primary">tssG</name>
    <name evidence="2" type="ORF">GXW71_26295</name>
</gene>
<dbReference type="PANTHER" id="PTHR35564:SF4">
    <property type="entry name" value="CYTOPLASMIC PROTEIN"/>
    <property type="match status" value="1"/>
</dbReference>
<reference evidence="3" key="1">
    <citation type="journal article" date="2021" name="Syst. Appl. Microbiol.">
        <title>Roseomonas hellenica sp. nov., isolated from roots of wild-growing Alkanna tinctoria.</title>
        <authorList>
            <person name="Rat A."/>
            <person name="Naranjo H.D."/>
            <person name="Lebbe L."/>
            <person name="Cnockaert M."/>
            <person name="Krigas N."/>
            <person name="Grigoriadou K."/>
            <person name="Maloupa E."/>
            <person name="Willems A."/>
        </authorList>
    </citation>
    <scope>NUCLEOTIDE SEQUENCE [LARGE SCALE GENOMIC DNA]</scope>
    <source>
        <strain evidence="3">LMG 31523</strain>
    </source>
</reference>
<feature type="region of interest" description="Disordered" evidence="1">
    <location>
        <begin position="1"/>
        <end position="65"/>
    </location>
</feature>
<keyword evidence="3" id="KW-1185">Reference proteome</keyword>
<dbReference type="InterPro" id="IPR010732">
    <property type="entry name" value="T6SS_TssG-like"/>
</dbReference>
<sequence>MSDETVKGGEAAPSLLDQTLSATMRAPRFAPFEGPERPEAPQAPDSAAPEPLAEAEDPLPSPSLRVLPPAALLRREPTRFHPDEAAAITAKVAKRPVRDLDYRSPPRLGHPSGAVVQARPEDGQLTFATFGLIGPGGTLPRHHTATVAAEVRKRSRALHGFVDLLARRLAGQFVEAGAKYRPTRNPEPAQRTLAAAIGMATRGLEGRMAIPVDALLYHAGNLSSRSRSAERLRAMLEAETERPVEIEEFAGGWMRLPTTEQSCLPAGRGAPQHCGLGSTAVLGAQVWDAQARFIIRIGPLSRPEFEALLPGQPAYKRVTDLTRFFVGLDTGFAINLVLKAEDVPQASLGGGARLGWSSWPATPKARTADVRDAIFEPQDIT</sequence>
<comment type="caution">
    <text evidence="2">The sequence shown here is derived from an EMBL/GenBank/DDBJ whole genome shotgun (WGS) entry which is preliminary data.</text>
</comment>
<dbReference type="EMBL" id="JAAGBB010000043">
    <property type="protein sequence ID" value="MBR0667893.1"/>
    <property type="molecule type" value="Genomic_DNA"/>
</dbReference>
<proteinExistence type="predicted"/>